<dbReference type="EMBL" id="ML996582">
    <property type="protein sequence ID" value="KAF2753852.1"/>
    <property type="molecule type" value="Genomic_DNA"/>
</dbReference>
<comment type="function">
    <text evidence="9">Plays role in pre-mRNA splicing as component of the U4/U6-U5 tri-snRNP complex that is involved in spliceosome assembly, and as component of the precatalytic spliceosome (spliceosome B complex). The heptameric LSM2-8 complex binds specifically to the 3'-terminal U-tract of U6 snRNA.</text>
</comment>
<evidence type="ECO:0000256" key="9">
    <source>
        <dbReference type="RuleBase" id="RU365048"/>
    </source>
</evidence>
<dbReference type="GO" id="GO:0046540">
    <property type="term" value="C:U4/U6 x U5 tri-snRNP complex"/>
    <property type="evidence" value="ECO:0007669"/>
    <property type="project" value="UniProtKB-UniRule"/>
</dbReference>
<dbReference type="GO" id="GO:0071011">
    <property type="term" value="C:precatalytic spliceosome"/>
    <property type="evidence" value="ECO:0007669"/>
    <property type="project" value="TreeGrafter"/>
</dbReference>
<evidence type="ECO:0000259" key="10">
    <source>
        <dbReference type="PROSITE" id="PS52002"/>
    </source>
</evidence>
<keyword evidence="4 9" id="KW-0747">Spliceosome</keyword>
<keyword evidence="3 9" id="KW-0507">mRNA processing</keyword>
<dbReference type="PANTHER" id="PTHR15588">
    <property type="entry name" value="LSM1"/>
    <property type="match status" value="1"/>
</dbReference>
<feature type="domain" description="Sm" evidence="10">
    <location>
        <begin position="1"/>
        <end position="78"/>
    </location>
</feature>
<evidence type="ECO:0000256" key="5">
    <source>
        <dbReference type="ARBA" id="ARBA00022884"/>
    </source>
</evidence>
<dbReference type="InterPro" id="IPR034103">
    <property type="entry name" value="Lsm8"/>
</dbReference>
<organism evidence="11 12">
    <name type="scientific">Pseudovirgaria hyperparasitica</name>
    <dbReference type="NCBI Taxonomy" id="470096"/>
    <lineage>
        <taxon>Eukaryota</taxon>
        <taxon>Fungi</taxon>
        <taxon>Dikarya</taxon>
        <taxon>Ascomycota</taxon>
        <taxon>Pezizomycotina</taxon>
        <taxon>Dothideomycetes</taxon>
        <taxon>Dothideomycetes incertae sedis</taxon>
        <taxon>Acrospermales</taxon>
        <taxon>Acrospermaceae</taxon>
        <taxon>Pseudovirgaria</taxon>
    </lineage>
</organism>
<keyword evidence="6 9" id="KW-0508">mRNA splicing</keyword>
<dbReference type="FunFam" id="2.30.30.100:FF:000027">
    <property type="entry name" value="U6 snRNA-associated Sm-like protein LSm8"/>
    <property type="match status" value="1"/>
</dbReference>
<dbReference type="InterPro" id="IPR047575">
    <property type="entry name" value="Sm"/>
</dbReference>
<dbReference type="AlphaFoldDB" id="A0A6A6VTE5"/>
<evidence type="ECO:0000256" key="8">
    <source>
        <dbReference type="ARBA" id="ARBA00023274"/>
    </source>
</evidence>
<dbReference type="Proteomes" id="UP000799437">
    <property type="component" value="Unassembled WGS sequence"/>
</dbReference>
<gene>
    <name evidence="9" type="primary">LSM8</name>
    <name evidence="11" type="ORF">EJ05DRAFT_479879</name>
</gene>
<evidence type="ECO:0000256" key="6">
    <source>
        <dbReference type="ARBA" id="ARBA00023187"/>
    </source>
</evidence>
<dbReference type="InterPro" id="IPR001163">
    <property type="entry name" value="Sm_dom_euk/arc"/>
</dbReference>
<dbReference type="InterPro" id="IPR010920">
    <property type="entry name" value="LSM_dom_sf"/>
</dbReference>
<evidence type="ECO:0000313" key="11">
    <source>
        <dbReference type="EMBL" id="KAF2753852.1"/>
    </source>
</evidence>
<dbReference type="GO" id="GO:0003729">
    <property type="term" value="F:mRNA binding"/>
    <property type="evidence" value="ECO:0007669"/>
    <property type="project" value="TreeGrafter"/>
</dbReference>
<keyword evidence="12" id="KW-1185">Reference proteome</keyword>
<evidence type="ECO:0000256" key="7">
    <source>
        <dbReference type="ARBA" id="ARBA00023242"/>
    </source>
</evidence>
<dbReference type="GO" id="GO:0005688">
    <property type="term" value="C:U6 snRNP"/>
    <property type="evidence" value="ECO:0007669"/>
    <property type="project" value="UniProtKB-UniRule"/>
</dbReference>
<keyword evidence="7 9" id="KW-0539">Nucleus</keyword>
<reference evidence="11" key="1">
    <citation type="journal article" date="2020" name="Stud. Mycol.">
        <title>101 Dothideomycetes genomes: a test case for predicting lifestyles and emergence of pathogens.</title>
        <authorList>
            <person name="Haridas S."/>
            <person name="Albert R."/>
            <person name="Binder M."/>
            <person name="Bloem J."/>
            <person name="Labutti K."/>
            <person name="Salamov A."/>
            <person name="Andreopoulos B."/>
            <person name="Baker S."/>
            <person name="Barry K."/>
            <person name="Bills G."/>
            <person name="Bluhm B."/>
            <person name="Cannon C."/>
            <person name="Castanera R."/>
            <person name="Culley D."/>
            <person name="Daum C."/>
            <person name="Ezra D."/>
            <person name="Gonzalez J."/>
            <person name="Henrissat B."/>
            <person name="Kuo A."/>
            <person name="Liang C."/>
            <person name="Lipzen A."/>
            <person name="Lutzoni F."/>
            <person name="Magnuson J."/>
            <person name="Mondo S."/>
            <person name="Nolan M."/>
            <person name="Ohm R."/>
            <person name="Pangilinan J."/>
            <person name="Park H.-J."/>
            <person name="Ramirez L."/>
            <person name="Alfaro M."/>
            <person name="Sun H."/>
            <person name="Tritt A."/>
            <person name="Yoshinaga Y."/>
            <person name="Zwiers L.-H."/>
            <person name="Turgeon B."/>
            <person name="Goodwin S."/>
            <person name="Spatafora J."/>
            <person name="Crous P."/>
            <person name="Grigoriev I."/>
        </authorList>
    </citation>
    <scope>NUCLEOTIDE SEQUENCE</scope>
    <source>
        <strain evidence="11">CBS 121739</strain>
    </source>
</reference>
<keyword evidence="8 9" id="KW-0687">Ribonucleoprotein</keyword>
<accession>A0A6A6VTE5</accession>
<dbReference type="Gene3D" id="2.30.30.100">
    <property type="match status" value="1"/>
</dbReference>
<proteinExistence type="inferred from homology"/>
<keyword evidence="5 9" id="KW-0694">RNA-binding</keyword>
<comment type="similarity">
    <text evidence="2 9">Belongs to the snRNP Sm proteins family.</text>
</comment>
<comment type="subunit">
    <text evidence="9">LSm subunits form a heteromer with a doughnut shape.</text>
</comment>
<dbReference type="PROSITE" id="PS52002">
    <property type="entry name" value="SM"/>
    <property type="match status" value="1"/>
</dbReference>
<dbReference type="PANTHER" id="PTHR15588:SF9">
    <property type="entry name" value="U6 SNRNA-ASSOCIATED SM-LIKE PROTEIN LSM8"/>
    <property type="match status" value="1"/>
</dbReference>
<evidence type="ECO:0000313" key="12">
    <source>
        <dbReference type="Proteomes" id="UP000799437"/>
    </source>
</evidence>
<dbReference type="SUPFAM" id="SSF50182">
    <property type="entry name" value="Sm-like ribonucleoproteins"/>
    <property type="match status" value="1"/>
</dbReference>
<dbReference type="CDD" id="cd01727">
    <property type="entry name" value="LSm8"/>
    <property type="match status" value="1"/>
</dbReference>
<evidence type="ECO:0000256" key="3">
    <source>
        <dbReference type="ARBA" id="ARBA00022664"/>
    </source>
</evidence>
<evidence type="ECO:0000256" key="1">
    <source>
        <dbReference type="ARBA" id="ARBA00004123"/>
    </source>
</evidence>
<sequence length="99" mass="11053">MSQMLKYVDKKVCLIITDGRNLVGTLTSCDWQGNIILSDTVERKITPAEWGQDSEEIAMGVLLVRGDTIVLCGLIDEERDESIDWTKVHGDIIGTTKRT</sequence>
<protein>
    <recommendedName>
        <fullName evidence="9">LSM2-LSM8 complex subunit LSM8</fullName>
    </recommendedName>
</protein>
<evidence type="ECO:0000256" key="4">
    <source>
        <dbReference type="ARBA" id="ARBA00022728"/>
    </source>
</evidence>
<name>A0A6A6VTE5_9PEZI</name>
<dbReference type="SMART" id="SM00651">
    <property type="entry name" value="Sm"/>
    <property type="match status" value="1"/>
</dbReference>
<dbReference type="InterPro" id="IPR044642">
    <property type="entry name" value="PTHR15588"/>
</dbReference>
<dbReference type="OrthoDB" id="422364at2759"/>
<dbReference type="Pfam" id="PF01423">
    <property type="entry name" value="LSM"/>
    <property type="match status" value="1"/>
</dbReference>
<dbReference type="GO" id="GO:0000398">
    <property type="term" value="P:mRNA splicing, via spliceosome"/>
    <property type="evidence" value="ECO:0007669"/>
    <property type="project" value="UniProtKB-UniRule"/>
</dbReference>
<comment type="subcellular location">
    <subcellularLocation>
        <location evidence="1 9">Nucleus</location>
    </subcellularLocation>
</comment>
<evidence type="ECO:0000256" key="2">
    <source>
        <dbReference type="ARBA" id="ARBA00006850"/>
    </source>
</evidence>